<dbReference type="PANTHER" id="PTHR43403:SF1">
    <property type="entry name" value="NAD-SPECIFIC GLUTAMATE DEHYDROGENASE"/>
    <property type="match status" value="1"/>
</dbReference>
<dbReference type="AlphaFoldDB" id="T1A7G3"/>
<dbReference type="EMBL" id="AUZX01012792">
    <property type="protein sequence ID" value="EQD37790.1"/>
    <property type="molecule type" value="Genomic_DNA"/>
</dbReference>
<dbReference type="PANTHER" id="PTHR43403">
    <property type="entry name" value="NAD-SPECIFIC GLUTAMATE DEHYDROGENASE"/>
    <property type="match status" value="1"/>
</dbReference>
<dbReference type="InterPro" id="IPR007780">
    <property type="entry name" value="NAD_Glu_DH_bac"/>
</dbReference>
<dbReference type="InterPro" id="IPR046346">
    <property type="entry name" value="Aminoacid_DH-like_N_sf"/>
</dbReference>
<dbReference type="Pfam" id="PF05088">
    <property type="entry name" value="Bac_GDH_CD"/>
    <property type="match status" value="1"/>
</dbReference>
<evidence type="ECO:0000259" key="1">
    <source>
        <dbReference type="Pfam" id="PF05088"/>
    </source>
</evidence>
<name>T1A7G3_9ZZZZ</name>
<reference evidence="2" key="1">
    <citation type="submission" date="2013-08" db="EMBL/GenBank/DDBJ databases">
        <authorList>
            <person name="Mendez C."/>
            <person name="Richter M."/>
            <person name="Ferrer M."/>
            <person name="Sanchez J."/>
        </authorList>
    </citation>
    <scope>NUCLEOTIDE SEQUENCE</scope>
</reference>
<feature type="non-terminal residue" evidence="2">
    <location>
        <position position="154"/>
    </location>
</feature>
<sequence length="154" mass="17484">LPRAEQVACIEQALKAALDDVQSLDDDRILRLFLGVVRATLRTGYFQRQEGLVREYINYKFDCARVPELPKPRPYREIFVYSPRVEGIHLRFGPVARGGLRWSDRREDFRTEVLGLVKAQMVKNTVIVPVGSKGGFFVKRPPVGGDREAQLAEG</sequence>
<dbReference type="GO" id="GO:0006538">
    <property type="term" value="P:L-glutamate catabolic process"/>
    <property type="evidence" value="ECO:0007669"/>
    <property type="project" value="InterPro"/>
</dbReference>
<evidence type="ECO:0000313" key="2">
    <source>
        <dbReference type="EMBL" id="EQD37790.1"/>
    </source>
</evidence>
<reference evidence="2" key="2">
    <citation type="journal article" date="2014" name="ISME J.">
        <title>Microbial stratification in low pH oxic and suboxic macroscopic growths along an acid mine drainage.</title>
        <authorList>
            <person name="Mendez-Garcia C."/>
            <person name="Mesa V."/>
            <person name="Sprenger R.R."/>
            <person name="Richter M."/>
            <person name="Diez M.S."/>
            <person name="Solano J."/>
            <person name="Bargiela R."/>
            <person name="Golyshina O.V."/>
            <person name="Manteca A."/>
            <person name="Ramos J.L."/>
            <person name="Gallego J.R."/>
            <person name="Llorente I."/>
            <person name="Martins Dos Santos V.A."/>
            <person name="Jensen O.N."/>
            <person name="Pelaez A.I."/>
            <person name="Sanchez J."/>
            <person name="Ferrer M."/>
        </authorList>
    </citation>
    <scope>NUCLEOTIDE SEQUENCE</scope>
</reference>
<accession>T1A7G3</accession>
<dbReference type="GO" id="GO:0004069">
    <property type="term" value="F:L-aspartate:2-oxoglutarate aminotransferase activity"/>
    <property type="evidence" value="ECO:0007669"/>
    <property type="project" value="InterPro"/>
</dbReference>
<organism evidence="2">
    <name type="scientific">mine drainage metagenome</name>
    <dbReference type="NCBI Taxonomy" id="410659"/>
    <lineage>
        <taxon>unclassified sequences</taxon>
        <taxon>metagenomes</taxon>
        <taxon>ecological metagenomes</taxon>
    </lineage>
</organism>
<comment type="caution">
    <text evidence="2">The sequence shown here is derived from an EMBL/GenBank/DDBJ whole genome shotgun (WGS) entry which is preliminary data.</text>
</comment>
<feature type="domain" description="NAD-glutamate dehydrogenase catalytic" evidence="1">
    <location>
        <begin position="14"/>
        <end position="154"/>
    </location>
</feature>
<dbReference type="GO" id="GO:0004352">
    <property type="term" value="F:glutamate dehydrogenase (NAD+) activity"/>
    <property type="evidence" value="ECO:0007669"/>
    <property type="project" value="InterPro"/>
</dbReference>
<dbReference type="InterPro" id="IPR028971">
    <property type="entry name" value="NAD-GDH_cat"/>
</dbReference>
<dbReference type="SUPFAM" id="SSF53223">
    <property type="entry name" value="Aminoacid dehydrogenase-like, N-terminal domain"/>
    <property type="match status" value="1"/>
</dbReference>
<gene>
    <name evidence="2" type="ORF">B1A_17399</name>
</gene>
<feature type="non-terminal residue" evidence="2">
    <location>
        <position position="1"/>
    </location>
</feature>
<proteinExistence type="predicted"/>
<protein>
    <submittedName>
        <fullName evidence="2">NAD-glutamate dehydrogenase</fullName>
    </submittedName>
</protein>